<dbReference type="Pfam" id="PF00005">
    <property type="entry name" value="ABC_tran"/>
    <property type="match status" value="1"/>
</dbReference>
<keyword evidence="4 6" id="KW-0067">ATP-binding</keyword>
<feature type="non-terminal residue" evidence="6">
    <location>
        <position position="67"/>
    </location>
</feature>
<evidence type="ECO:0000256" key="1">
    <source>
        <dbReference type="ARBA" id="ARBA00005417"/>
    </source>
</evidence>
<feature type="domain" description="ABC transporter" evidence="5">
    <location>
        <begin position="20"/>
        <end position="65"/>
    </location>
</feature>
<dbReference type="GO" id="GO:0016887">
    <property type="term" value="F:ATP hydrolysis activity"/>
    <property type="evidence" value="ECO:0007669"/>
    <property type="project" value="InterPro"/>
</dbReference>
<comment type="caution">
    <text evidence="6">The sequence shown here is derived from an EMBL/GenBank/DDBJ whole genome shotgun (WGS) entry which is preliminary data.</text>
</comment>
<evidence type="ECO:0000256" key="2">
    <source>
        <dbReference type="ARBA" id="ARBA00022448"/>
    </source>
</evidence>
<evidence type="ECO:0000313" key="7">
    <source>
        <dbReference type="Proteomes" id="UP000533476"/>
    </source>
</evidence>
<keyword evidence="7" id="KW-1185">Reference proteome</keyword>
<evidence type="ECO:0000259" key="5">
    <source>
        <dbReference type="Pfam" id="PF00005"/>
    </source>
</evidence>
<dbReference type="GO" id="GO:0005524">
    <property type="term" value="F:ATP binding"/>
    <property type="evidence" value="ECO:0007669"/>
    <property type="project" value="UniProtKB-KW"/>
</dbReference>
<dbReference type="SUPFAM" id="SSF52540">
    <property type="entry name" value="P-loop containing nucleoside triphosphate hydrolases"/>
    <property type="match status" value="1"/>
</dbReference>
<dbReference type="AlphaFoldDB" id="A0A7Y0Q5B6"/>
<sequence>MSNAVTVRDLRMTYGATEVLRGVDLDIQRGEIFTLLGPNGAGKTTTVEILEGFRDRSAGEVSVLGVD</sequence>
<evidence type="ECO:0000313" key="6">
    <source>
        <dbReference type="EMBL" id="NMP25265.1"/>
    </source>
</evidence>
<comment type="similarity">
    <text evidence="1">Belongs to the ABC transporter superfamily.</text>
</comment>
<keyword evidence="2" id="KW-0813">Transport</keyword>
<gene>
    <name evidence="6" type="ORF">HIJ39_23550</name>
</gene>
<dbReference type="Gene3D" id="3.40.50.300">
    <property type="entry name" value="P-loop containing nucleotide triphosphate hydrolases"/>
    <property type="match status" value="1"/>
</dbReference>
<name>A0A7Y0Q5B6_9FIRM</name>
<protein>
    <submittedName>
        <fullName evidence="6">ATP-binding cassette domain-containing protein</fullName>
    </submittedName>
</protein>
<proteinExistence type="inferred from homology"/>
<dbReference type="InterPro" id="IPR003439">
    <property type="entry name" value="ABC_transporter-like_ATP-bd"/>
</dbReference>
<dbReference type="EMBL" id="JABBVZ010000379">
    <property type="protein sequence ID" value="NMP25265.1"/>
    <property type="molecule type" value="Genomic_DNA"/>
</dbReference>
<dbReference type="PANTHER" id="PTHR42711:SF5">
    <property type="entry name" value="ABC TRANSPORTER ATP-BINDING PROTEIN NATA"/>
    <property type="match status" value="1"/>
</dbReference>
<evidence type="ECO:0000256" key="4">
    <source>
        <dbReference type="ARBA" id="ARBA00022840"/>
    </source>
</evidence>
<dbReference type="PANTHER" id="PTHR42711">
    <property type="entry name" value="ABC TRANSPORTER ATP-BINDING PROTEIN"/>
    <property type="match status" value="1"/>
</dbReference>
<dbReference type="InterPro" id="IPR027417">
    <property type="entry name" value="P-loop_NTPase"/>
</dbReference>
<evidence type="ECO:0000256" key="3">
    <source>
        <dbReference type="ARBA" id="ARBA00022741"/>
    </source>
</evidence>
<dbReference type="Proteomes" id="UP000533476">
    <property type="component" value="Unassembled WGS sequence"/>
</dbReference>
<keyword evidence="3" id="KW-0547">Nucleotide-binding</keyword>
<accession>A0A7Y0Q5B6</accession>
<organism evidence="6 7">
    <name type="scientific">Sulfobacillus harzensis</name>
    <dbReference type="NCBI Taxonomy" id="2729629"/>
    <lineage>
        <taxon>Bacteria</taxon>
        <taxon>Bacillati</taxon>
        <taxon>Bacillota</taxon>
        <taxon>Clostridia</taxon>
        <taxon>Eubacteriales</taxon>
        <taxon>Clostridiales Family XVII. Incertae Sedis</taxon>
        <taxon>Sulfobacillus</taxon>
    </lineage>
</organism>
<reference evidence="6 7" key="1">
    <citation type="submission" date="2020-04" db="EMBL/GenBank/DDBJ databases">
        <authorList>
            <person name="Zhang R."/>
            <person name="Schippers A."/>
        </authorList>
    </citation>
    <scope>NUCLEOTIDE SEQUENCE [LARGE SCALE GENOMIC DNA]</scope>
    <source>
        <strain evidence="6 7">DSM 109850</strain>
    </source>
</reference>
<dbReference type="InterPro" id="IPR050763">
    <property type="entry name" value="ABC_transporter_ATP-binding"/>
</dbReference>